<evidence type="ECO:0000256" key="1">
    <source>
        <dbReference type="ARBA" id="ARBA00004651"/>
    </source>
</evidence>
<keyword evidence="4 8" id="KW-0812">Transmembrane</keyword>
<reference evidence="10 11" key="1">
    <citation type="submission" date="2018-06" db="EMBL/GenBank/DDBJ databases">
        <authorList>
            <consortium name="Pathogen Informatics"/>
            <person name="Doyle S."/>
        </authorList>
    </citation>
    <scope>NUCLEOTIDE SEQUENCE [LARGE SCALE GENOMIC DNA]</scope>
    <source>
        <strain evidence="10 11">NCTC10313</strain>
    </source>
</reference>
<dbReference type="EMBL" id="UGLW01000005">
    <property type="protein sequence ID" value="STZ75138.1"/>
    <property type="molecule type" value="Genomic_DNA"/>
</dbReference>
<dbReference type="SUPFAM" id="SSF103481">
    <property type="entry name" value="Multidrug resistance efflux transporter EmrE"/>
    <property type="match status" value="1"/>
</dbReference>
<keyword evidence="6 9" id="KW-0472">Membrane</keyword>
<dbReference type="InterPro" id="IPR037185">
    <property type="entry name" value="EmrE-like"/>
</dbReference>
<feature type="transmembrane region" description="Helical" evidence="9">
    <location>
        <begin position="59"/>
        <end position="80"/>
    </location>
</feature>
<dbReference type="GO" id="GO:0005886">
    <property type="term" value="C:plasma membrane"/>
    <property type="evidence" value="ECO:0007669"/>
    <property type="project" value="UniProtKB-SubCell"/>
</dbReference>
<organism evidence="10 11">
    <name type="scientific">Klebsiella pneumoniae subsp. ozaenae</name>
    <dbReference type="NCBI Taxonomy" id="574"/>
    <lineage>
        <taxon>Bacteria</taxon>
        <taxon>Pseudomonadati</taxon>
        <taxon>Pseudomonadota</taxon>
        <taxon>Gammaproteobacteria</taxon>
        <taxon>Enterobacterales</taxon>
        <taxon>Enterobacteriaceae</taxon>
        <taxon>Klebsiella/Raoultella group</taxon>
        <taxon>Klebsiella</taxon>
        <taxon>Klebsiella pneumoniae complex</taxon>
    </lineage>
</organism>
<comment type="similarity">
    <text evidence="7 8">Belongs to the drug/metabolite transporter (DMT) superfamily. Small multidrug resistance (SMR) (TC 2.A.7.1) family.</text>
</comment>
<feature type="transmembrane region" description="Helical" evidence="9">
    <location>
        <begin position="86"/>
        <end position="107"/>
    </location>
</feature>
<sequence length="110" mass="11905">MSKYWFFLFSAILLEVIASSFLKSSSGFKVVYLGIFSLLLYGASFYILSLVLTRIPFGIAYAIWSGVGVILVSLIGVVIYKDTISISGYIGIGIITSGVIITCLSTLETI</sequence>
<dbReference type="InterPro" id="IPR000390">
    <property type="entry name" value="Small_drug/metabolite_transptr"/>
</dbReference>
<evidence type="ECO:0000313" key="11">
    <source>
        <dbReference type="Proteomes" id="UP000254487"/>
    </source>
</evidence>
<keyword evidence="5 9" id="KW-1133">Transmembrane helix</keyword>
<dbReference type="InterPro" id="IPR045324">
    <property type="entry name" value="Small_multidrug_res"/>
</dbReference>
<proteinExistence type="inferred from homology"/>
<dbReference type="Pfam" id="PF00893">
    <property type="entry name" value="Multi_Drug_Res"/>
    <property type="match status" value="1"/>
</dbReference>
<protein>
    <submittedName>
        <fullName evidence="10">SMR family multidrug resistance protein</fullName>
    </submittedName>
</protein>
<evidence type="ECO:0000256" key="9">
    <source>
        <dbReference type="SAM" id="Phobius"/>
    </source>
</evidence>
<evidence type="ECO:0000256" key="3">
    <source>
        <dbReference type="ARBA" id="ARBA00022475"/>
    </source>
</evidence>
<feature type="transmembrane region" description="Helical" evidence="9">
    <location>
        <begin position="28"/>
        <end position="52"/>
    </location>
</feature>
<keyword evidence="2" id="KW-0813">Transport</keyword>
<evidence type="ECO:0000313" key="10">
    <source>
        <dbReference type="EMBL" id="STZ75138.1"/>
    </source>
</evidence>
<keyword evidence="3" id="KW-1003">Cell membrane</keyword>
<evidence type="ECO:0000256" key="8">
    <source>
        <dbReference type="RuleBase" id="RU003942"/>
    </source>
</evidence>
<comment type="subcellular location">
    <subcellularLocation>
        <location evidence="1 8">Cell membrane</location>
        <topology evidence="1 8">Multi-pass membrane protein</topology>
    </subcellularLocation>
</comment>
<evidence type="ECO:0000256" key="5">
    <source>
        <dbReference type="ARBA" id="ARBA00022989"/>
    </source>
</evidence>
<accession>A0A378UCL1</accession>
<evidence type="ECO:0000256" key="7">
    <source>
        <dbReference type="ARBA" id="ARBA00038032"/>
    </source>
</evidence>
<name>A0A378UCL1_KLEPO</name>
<dbReference type="Gene3D" id="1.10.3730.20">
    <property type="match status" value="1"/>
</dbReference>
<dbReference type="PANTHER" id="PTHR30561:SF1">
    <property type="entry name" value="MULTIDRUG TRANSPORTER EMRE"/>
    <property type="match status" value="1"/>
</dbReference>
<evidence type="ECO:0000256" key="2">
    <source>
        <dbReference type="ARBA" id="ARBA00022448"/>
    </source>
</evidence>
<evidence type="ECO:0000256" key="6">
    <source>
        <dbReference type="ARBA" id="ARBA00023136"/>
    </source>
</evidence>
<evidence type="ECO:0000256" key="4">
    <source>
        <dbReference type="ARBA" id="ARBA00022692"/>
    </source>
</evidence>
<gene>
    <name evidence="10" type="primary">emrE</name>
    <name evidence="10" type="ORF">NCTC10313_07329</name>
</gene>
<dbReference type="Proteomes" id="UP000254487">
    <property type="component" value="Unassembled WGS sequence"/>
</dbReference>
<dbReference type="AlphaFoldDB" id="A0A378UCL1"/>
<dbReference type="PANTHER" id="PTHR30561">
    <property type="entry name" value="SMR FAMILY PROTON-DEPENDENT DRUG EFFLUX TRANSPORTER SUGE"/>
    <property type="match status" value="1"/>
</dbReference>
<dbReference type="GO" id="GO:0022857">
    <property type="term" value="F:transmembrane transporter activity"/>
    <property type="evidence" value="ECO:0007669"/>
    <property type="project" value="InterPro"/>
</dbReference>